<evidence type="ECO:0000313" key="7">
    <source>
        <dbReference type="Proteomes" id="UP000006732"/>
    </source>
</evidence>
<protein>
    <recommendedName>
        <fullName evidence="5">Probable membrane transporter protein</fullName>
    </recommendedName>
</protein>
<evidence type="ECO:0000313" key="6">
    <source>
        <dbReference type="EMBL" id="ABK97700.1"/>
    </source>
</evidence>
<keyword evidence="7" id="KW-1185">Reference proteome</keyword>
<evidence type="ECO:0000256" key="5">
    <source>
        <dbReference type="RuleBase" id="RU363041"/>
    </source>
</evidence>
<dbReference type="KEGG" id="ppd:Ppro_0060"/>
<keyword evidence="3 5" id="KW-1133">Transmembrane helix</keyword>
<proteinExistence type="inferred from homology"/>
<evidence type="ECO:0000256" key="1">
    <source>
        <dbReference type="ARBA" id="ARBA00004141"/>
    </source>
</evidence>
<dbReference type="InterPro" id="IPR002781">
    <property type="entry name" value="TM_pro_TauE-like"/>
</dbReference>
<accession>A1AK30</accession>
<feature type="transmembrane region" description="Helical" evidence="5">
    <location>
        <begin position="231"/>
        <end position="249"/>
    </location>
</feature>
<dbReference type="STRING" id="338966.Ppro_0060"/>
<name>A1AK30_PELPD</name>
<dbReference type="eggNOG" id="COG0730">
    <property type="taxonomic scope" value="Bacteria"/>
</dbReference>
<feature type="transmembrane region" description="Helical" evidence="5">
    <location>
        <begin position="195"/>
        <end position="219"/>
    </location>
</feature>
<evidence type="ECO:0000256" key="4">
    <source>
        <dbReference type="ARBA" id="ARBA00023136"/>
    </source>
</evidence>
<dbReference type="GO" id="GO:0005886">
    <property type="term" value="C:plasma membrane"/>
    <property type="evidence" value="ECO:0007669"/>
    <property type="project" value="UniProtKB-SubCell"/>
</dbReference>
<gene>
    <name evidence="6" type="ordered locus">Ppro_0060</name>
</gene>
<reference evidence="6 7" key="1">
    <citation type="submission" date="2006-10" db="EMBL/GenBank/DDBJ databases">
        <title>Complete sequence of chromosome of Pelobacter propionicus DSM 2379.</title>
        <authorList>
            <consortium name="US DOE Joint Genome Institute"/>
            <person name="Copeland A."/>
            <person name="Lucas S."/>
            <person name="Lapidus A."/>
            <person name="Barry K."/>
            <person name="Detter J.C."/>
            <person name="Glavina del Rio T."/>
            <person name="Hammon N."/>
            <person name="Israni S."/>
            <person name="Dalin E."/>
            <person name="Tice H."/>
            <person name="Pitluck S."/>
            <person name="Saunders E."/>
            <person name="Brettin T."/>
            <person name="Bruce D."/>
            <person name="Han C."/>
            <person name="Tapia R."/>
            <person name="Schmutz J."/>
            <person name="Larimer F."/>
            <person name="Land M."/>
            <person name="Hauser L."/>
            <person name="Kyrpides N."/>
            <person name="Kim E."/>
            <person name="Lovley D."/>
            <person name="Richardson P."/>
        </authorList>
    </citation>
    <scope>NUCLEOTIDE SEQUENCE [LARGE SCALE GENOMIC DNA]</scope>
    <source>
        <strain evidence="7">DSM 2379 / NBRC 103807 / OttBd1</strain>
    </source>
</reference>
<keyword evidence="2 5" id="KW-0812">Transmembrane</keyword>
<dbReference type="InterPro" id="IPR051598">
    <property type="entry name" value="TSUP/Inactive_protease-like"/>
</dbReference>
<dbReference type="PANTHER" id="PTHR43701">
    <property type="entry name" value="MEMBRANE TRANSPORTER PROTEIN MJ0441-RELATED"/>
    <property type="match status" value="1"/>
</dbReference>
<dbReference type="Proteomes" id="UP000006732">
    <property type="component" value="Chromosome"/>
</dbReference>
<comment type="subcellular location">
    <subcellularLocation>
        <location evidence="5">Cell membrane</location>
        <topology evidence="5">Multi-pass membrane protein</topology>
    </subcellularLocation>
    <subcellularLocation>
        <location evidence="1">Membrane</location>
        <topology evidence="1">Multi-pass membrane protein</topology>
    </subcellularLocation>
</comment>
<evidence type="ECO:0000256" key="2">
    <source>
        <dbReference type="ARBA" id="ARBA00022692"/>
    </source>
</evidence>
<keyword evidence="5" id="KW-1003">Cell membrane</keyword>
<dbReference type="Pfam" id="PF01925">
    <property type="entry name" value="TauE"/>
    <property type="match status" value="1"/>
</dbReference>
<organism evidence="6 7">
    <name type="scientific">Pelobacter propionicus (strain DSM 2379 / NBRC 103807 / OttBd1)</name>
    <dbReference type="NCBI Taxonomy" id="338966"/>
    <lineage>
        <taxon>Bacteria</taxon>
        <taxon>Pseudomonadati</taxon>
        <taxon>Thermodesulfobacteriota</taxon>
        <taxon>Desulfuromonadia</taxon>
        <taxon>Desulfuromonadales</taxon>
        <taxon>Desulfuromonadaceae</taxon>
        <taxon>Pelobacter</taxon>
    </lineage>
</organism>
<keyword evidence="4 5" id="KW-0472">Membrane</keyword>
<dbReference type="OrthoDB" id="5413082at2"/>
<dbReference type="AlphaFoldDB" id="A1AK30"/>
<sequence length="250" mass="27060">MEIAYLSLAALIMEFIDSSLGMMYGTVLSPFLLLMNYSVADVVPSLLISQAVGGFIASWRHHRHGNGDFNSGTTDRRIAVTLIWFGVFASLIGVSLSVSIPPLILKSYIGLLVTLIGLLILWGRSLVLTNARVYLLGSVSAFNKALSGGGFGPLVAGGQLVFRDRCEKGAIASTDFAEAPICLLSFLLWLCFKGIPPLTLCLPLCLGAAIGGFLGPCWLSTIRNREGLKKMLGMLVLLEGIWVLYMVWFR</sequence>
<feature type="transmembrane region" description="Helical" evidence="5">
    <location>
        <begin position="104"/>
        <end position="122"/>
    </location>
</feature>
<dbReference type="RefSeq" id="WP_011734015.1">
    <property type="nucleotide sequence ID" value="NC_008609.1"/>
</dbReference>
<comment type="similarity">
    <text evidence="5">Belongs to the 4-toluene sulfonate uptake permease (TSUP) (TC 2.A.102) family.</text>
</comment>
<dbReference type="HOGENOM" id="CLU_996949_0_0_7"/>
<dbReference type="EMBL" id="CP000482">
    <property type="protein sequence ID" value="ABK97700.1"/>
    <property type="molecule type" value="Genomic_DNA"/>
</dbReference>
<feature type="transmembrane region" description="Helical" evidence="5">
    <location>
        <begin position="37"/>
        <end position="57"/>
    </location>
</feature>
<evidence type="ECO:0000256" key="3">
    <source>
        <dbReference type="ARBA" id="ARBA00022989"/>
    </source>
</evidence>
<dbReference type="PANTHER" id="PTHR43701:SF12">
    <property type="entry name" value="MEMBRANE TRANSPORTER PROTEIN YTNM-RELATED"/>
    <property type="match status" value="1"/>
</dbReference>
<feature type="transmembrane region" description="Helical" evidence="5">
    <location>
        <begin position="169"/>
        <end position="189"/>
    </location>
</feature>
<feature type="transmembrane region" description="Helical" evidence="5">
    <location>
        <begin position="78"/>
        <end position="98"/>
    </location>
</feature>